<sequence length="131" mass="14024">MHHPDRFTLPTTRGQLTCTACELYPLCLQATGTTALQFITQVKPEAGHLQMGETRTRALLQPLLSGMQASSRLLSASEQWAISYQAGAAWTKASGHTPTSNHQKAGSPAKTTTWSDSKGTEQLALSTIPGT</sequence>
<organism evidence="2 3">
    <name type="scientific">Rhinolophus ferrumequinum</name>
    <name type="common">Greater horseshoe bat</name>
    <dbReference type="NCBI Taxonomy" id="59479"/>
    <lineage>
        <taxon>Eukaryota</taxon>
        <taxon>Metazoa</taxon>
        <taxon>Chordata</taxon>
        <taxon>Craniata</taxon>
        <taxon>Vertebrata</taxon>
        <taxon>Euteleostomi</taxon>
        <taxon>Mammalia</taxon>
        <taxon>Eutheria</taxon>
        <taxon>Laurasiatheria</taxon>
        <taxon>Chiroptera</taxon>
        <taxon>Yinpterochiroptera</taxon>
        <taxon>Rhinolophoidea</taxon>
        <taxon>Rhinolophidae</taxon>
        <taxon>Rhinolophinae</taxon>
        <taxon>Rhinolophus</taxon>
    </lineage>
</organism>
<proteinExistence type="predicted"/>
<dbReference type="Proteomes" id="UP000585614">
    <property type="component" value="Unassembled WGS sequence"/>
</dbReference>
<feature type="region of interest" description="Disordered" evidence="1">
    <location>
        <begin position="92"/>
        <end position="131"/>
    </location>
</feature>
<accession>A0A7J7RPI4</accession>
<reference evidence="2 3" key="1">
    <citation type="journal article" date="2020" name="Nature">
        <title>Six reference-quality genomes reveal evolution of bat adaptations.</title>
        <authorList>
            <person name="Jebb D."/>
            <person name="Huang Z."/>
            <person name="Pippel M."/>
            <person name="Hughes G.M."/>
            <person name="Lavrichenko K."/>
            <person name="Devanna P."/>
            <person name="Winkler S."/>
            <person name="Jermiin L.S."/>
            <person name="Skirmuntt E.C."/>
            <person name="Katzourakis A."/>
            <person name="Burkitt-Gray L."/>
            <person name="Ray D.A."/>
            <person name="Sullivan K.A.M."/>
            <person name="Roscito J.G."/>
            <person name="Kirilenko B.M."/>
            <person name="Davalos L.M."/>
            <person name="Corthals A.P."/>
            <person name="Power M.L."/>
            <person name="Jones G."/>
            <person name="Ransome R.D."/>
            <person name="Dechmann D.K.N."/>
            <person name="Locatelli A.G."/>
            <person name="Puechmaille S.J."/>
            <person name="Fedrigo O."/>
            <person name="Jarvis E.D."/>
            <person name="Hiller M."/>
            <person name="Vernes S.C."/>
            <person name="Myers E.W."/>
            <person name="Teeling E.C."/>
        </authorList>
    </citation>
    <scope>NUCLEOTIDE SEQUENCE [LARGE SCALE GENOMIC DNA]</scope>
    <source>
        <strain evidence="2">MRhiFer1</strain>
        <tissue evidence="2">Lung</tissue>
    </source>
</reference>
<dbReference type="AlphaFoldDB" id="A0A7J7RPI4"/>
<protein>
    <submittedName>
        <fullName evidence="2">Uncharacterized protein</fullName>
    </submittedName>
</protein>
<comment type="caution">
    <text evidence="2">The sequence shown here is derived from an EMBL/GenBank/DDBJ whole genome shotgun (WGS) entry which is preliminary data.</text>
</comment>
<evidence type="ECO:0000313" key="3">
    <source>
        <dbReference type="Proteomes" id="UP000585614"/>
    </source>
</evidence>
<feature type="compositionally biased region" description="Polar residues" evidence="1">
    <location>
        <begin position="94"/>
        <end position="117"/>
    </location>
</feature>
<name>A0A7J7RPI4_RHIFE</name>
<dbReference type="EMBL" id="JACAGC010000025">
    <property type="protein sequence ID" value="KAF6278082.1"/>
    <property type="molecule type" value="Genomic_DNA"/>
</dbReference>
<evidence type="ECO:0000313" key="2">
    <source>
        <dbReference type="EMBL" id="KAF6278082.1"/>
    </source>
</evidence>
<evidence type="ECO:0000256" key="1">
    <source>
        <dbReference type="SAM" id="MobiDB-lite"/>
    </source>
</evidence>
<gene>
    <name evidence="2" type="ORF">mRhiFer1_009369</name>
</gene>